<sequence>MSFPRDVDYRYEGRIRDRDAGITRNIDHFMEELRREQEAIDKRTAEYEKRRNELRSQIDQTGNGAMSLDDTEVAEENDEEDWEEEYVVLDLDNVFHGAPIPNFAYTLSGLDTLNPILTLDNGLKLIGQYTETIGSVVVYSEKEKDVSEAQADTRQFSTPADPFAVHTVKKPLKRIRGVCKLERKLKFCAMPAPPNIGMFMQSTIVQTAMPAGGASRTNARPVESSIFQKTARPVEDSIFYGPTRLVPVEDSIFQEPAPTGNASLGSNTPSENARPVEDSILEEPAPTGNASLGSNIPSENARPVEDSIFEEPAPTENASLGSNIPSENARPVEDSIFEEPAPTENASLGSNIPSENARPVEDSILEEPAPTGNASLGNNTPSENARPGEDSIFESSIGSVDQST</sequence>
<feature type="region of interest" description="Disordered" evidence="1">
    <location>
        <begin position="57"/>
        <end position="77"/>
    </location>
</feature>
<feature type="region of interest" description="Disordered" evidence="1">
    <location>
        <begin position="281"/>
        <end position="300"/>
    </location>
</feature>
<dbReference type="Pfam" id="PF10419">
    <property type="entry name" value="TFIIIC_sub6"/>
    <property type="match status" value="1"/>
</dbReference>
<dbReference type="AlphaFoldDB" id="A0A8T0GQD5"/>
<feature type="region of interest" description="Disordered" evidence="1">
    <location>
        <begin position="254"/>
        <end position="275"/>
    </location>
</feature>
<feature type="compositionally biased region" description="Polar residues" evidence="1">
    <location>
        <begin position="344"/>
        <end position="354"/>
    </location>
</feature>
<evidence type="ECO:0000256" key="1">
    <source>
        <dbReference type="SAM" id="MobiDB-lite"/>
    </source>
</evidence>
<comment type="caution">
    <text evidence="3">The sequence shown here is derived from an EMBL/GenBank/DDBJ whole genome shotgun (WGS) entry which is preliminary data.</text>
</comment>
<feature type="compositionally biased region" description="Polar residues" evidence="1">
    <location>
        <begin position="372"/>
        <end position="383"/>
    </location>
</feature>
<accession>A0A8T0GQD5</accession>
<feature type="domain" description="Transcription factor TFIIIC triple barrel" evidence="2">
    <location>
        <begin position="81"/>
        <end position="187"/>
    </location>
</feature>
<dbReference type="InterPro" id="IPR042771">
    <property type="entry name" value="GTF3C6-like"/>
</dbReference>
<feature type="region of interest" description="Disordered" evidence="1">
    <location>
        <begin position="338"/>
        <end position="404"/>
    </location>
</feature>
<gene>
    <name evidence="3" type="ORF">KC19_9G040000</name>
</gene>
<dbReference type="Gene3D" id="2.60.40.4370">
    <property type="match status" value="1"/>
</dbReference>
<dbReference type="InterPro" id="IPR019481">
    <property type="entry name" value="TFIIIC_triple_barrel"/>
</dbReference>
<evidence type="ECO:0000313" key="4">
    <source>
        <dbReference type="Proteomes" id="UP000822688"/>
    </source>
</evidence>
<feature type="compositionally biased region" description="Polar residues" evidence="1">
    <location>
        <begin position="260"/>
        <end position="271"/>
    </location>
</feature>
<keyword evidence="4" id="KW-1185">Reference proteome</keyword>
<feature type="compositionally biased region" description="Polar residues" evidence="1">
    <location>
        <begin position="288"/>
        <end position="298"/>
    </location>
</feature>
<proteinExistence type="predicted"/>
<organism evidence="3 4">
    <name type="scientific">Ceratodon purpureus</name>
    <name type="common">Fire moss</name>
    <name type="synonym">Dicranum purpureum</name>
    <dbReference type="NCBI Taxonomy" id="3225"/>
    <lineage>
        <taxon>Eukaryota</taxon>
        <taxon>Viridiplantae</taxon>
        <taxon>Streptophyta</taxon>
        <taxon>Embryophyta</taxon>
        <taxon>Bryophyta</taxon>
        <taxon>Bryophytina</taxon>
        <taxon>Bryopsida</taxon>
        <taxon>Dicranidae</taxon>
        <taxon>Pseudoditrichales</taxon>
        <taxon>Ditrichaceae</taxon>
        <taxon>Ceratodon</taxon>
    </lineage>
</organism>
<dbReference type="PANTHER" id="PTHR21860">
    <property type="entry name" value="TRANSCRIPTION INITIATION FACTOR IIIC TFIIIC , POLYPEPTIDE 6-RELATED"/>
    <property type="match status" value="1"/>
</dbReference>
<dbReference type="Proteomes" id="UP000822688">
    <property type="component" value="Chromosome 9"/>
</dbReference>
<protein>
    <recommendedName>
        <fullName evidence="2">Transcription factor TFIIIC triple barrel domain-containing protein</fullName>
    </recommendedName>
</protein>
<reference evidence="3" key="1">
    <citation type="submission" date="2020-06" db="EMBL/GenBank/DDBJ databases">
        <title>WGS assembly of Ceratodon purpureus strain R40.</title>
        <authorList>
            <person name="Carey S.B."/>
            <person name="Jenkins J."/>
            <person name="Shu S."/>
            <person name="Lovell J.T."/>
            <person name="Sreedasyam A."/>
            <person name="Maumus F."/>
            <person name="Tiley G.P."/>
            <person name="Fernandez-Pozo N."/>
            <person name="Barry K."/>
            <person name="Chen C."/>
            <person name="Wang M."/>
            <person name="Lipzen A."/>
            <person name="Daum C."/>
            <person name="Saski C.A."/>
            <person name="Payton A.C."/>
            <person name="Mcbreen J.C."/>
            <person name="Conrad R.E."/>
            <person name="Kollar L.M."/>
            <person name="Olsson S."/>
            <person name="Huttunen S."/>
            <person name="Landis J.B."/>
            <person name="Wickett N.J."/>
            <person name="Johnson M.G."/>
            <person name="Rensing S.A."/>
            <person name="Grimwood J."/>
            <person name="Schmutz J."/>
            <person name="Mcdaniel S.F."/>
        </authorList>
    </citation>
    <scope>NUCLEOTIDE SEQUENCE</scope>
    <source>
        <strain evidence="3">R40</strain>
    </source>
</reference>
<name>A0A8T0GQD5_CERPU</name>
<dbReference type="EMBL" id="CM026430">
    <property type="protein sequence ID" value="KAG0561133.1"/>
    <property type="molecule type" value="Genomic_DNA"/>
</dbReference>
<evidence type="ECO:0000259" key="2">
    <source>
        <dbReference type="Pfam" id="PF10419"/>
    </source>
</evidence>
<dbReference type="PANTHER" id="PTHR21860:SF2">
    <property type="entry name" value="GENERAL TRANSCRIPTION FACTOR 3C POLYPEPTIDE 6"/>
    <property type="match status" value="1"/>
</dbReference>
<dbReference type="GO" id="GO:0000127">
    <property type="term" value="C:transcription factor TFIIIC complex"/>
    <property type="evidence" value="ECO:0007669"/>
    <property type="project" value="TreeGrafter"/>
</dbReference>
<dbReference type="GO" id="GO:0006383">
    <property type="term" value="P:transcription by RNA polymerase III"/>
    <property type="evidence" value="ECO:0007669"/>
    <property type="project" value="InterPro"/>
</dbReference>
<evidence type="ECO:0000313" key="3">
    <source>
        <dbReference type="EMBL" id="KAG0561133.1"/>
    </source>
</evidence>
<feature type="compositionally biased region" description="Polar residues" evidence="1">
    <location>
        <begin position="393"/>
        <end position="404"/>
    </location>
</feature>